<dbReference type="EMBL" id="MU167392">
    <property type="protein sequence ID" value="KAG0141304.1"/>
    <property type="molecule type" value="Genomic_DNA"/>
</dbReference>
<protein>
    <submittedName>
        <fullName evidence="2">Uncharacterized protein</fullName>
    </submittedName>
</protein>
<keyword evidence="3" id="KW-1185">Reference proteome</keyword>
<name>A0A9P6NBS1_9BASI</name>
<evidence type="ECO:0000313" key="2">
    <source>
        <dbReference type="EMBL" id="KAG0141304.1"/>
    </source>
</evidence>
<sequence length="166" mass="18608">MVTSIRAASTYFSKYFDSISTSATQVSSPEVPQYASSPCSSRHSATPEPPPPYVDVVTPPCYSVAITGLSLVDKTNRGFKIYERDLVALSEEWTRRRNYEGNNVQGGPSLAPRRISEMQSLFNFIIQHETCQTVPGIIFCNCRSVTWEHLKKEWCEVMHLLGNAVL</sequence>
<gene>
    <name evidence="2" type="ORF">CROQUDRAFT_664029</name>
</gene>
<reference evidence="2" key="1">
    <citation type="submission" date="2013-11" db="EMBL/GenBank/DDBJ databases">
        <title>Genome sequence of the fusiform rust pathogen reveals effectors for host alternation and coevolution with pine.</title>
        <authorList>
            <consortium name="DOE Joint Genome Institute"/>
            <person name="Smith K."/>
            <person name="Pendleton A."/>
            <person name="Kubisiak T."/>
            <person name="Anderson C."/>
            <person name="Salamov A."/>
            <person name="Aerts A."/>
            <person name="Riley R."/>
            <person name="Clum A."/>
            <person name="Lindquist E."/>
            <person name="Ence D."/>
            <person name="Campbell M."/>
            <person name="Kronenberg Z."/>
            <person name="Feau N."/>
            <person name="Dhillon B."/>
            <person name="Hamelin R."/>
            <person name="Burleigh J."/>
            <person name="Smith J."/>
            <person name="Yandell M."/>
            <person name="Nelson C."/>
            <person name="Grigoriev I."/>
            <person name="Davis J."/>
        </authorList>
    </citation>
    <scope>NUCLEOTIDE SEQUENCE</scope>
    <source>
        <strain evidence="2">G11</strain>
    </source>
</reference>
<proteinExistence type="predicted"/>
<evidence type="ECO:0000313" key="3">
    <source>
        <dbReference type="Proteomes" id="UP000886653"/>
    </source>
</evidence>
<comment type="caution">
    <text evidence="2">The sequence shown here is derived from an EMBL/GenBank/DDBJ whole genome shotgun (WGS) entry which is preliminary data.</text>
</comment>
<dbReference type="OrthoDB" id="10307054at2759"/>
<organism evidence="2 3">
    <name type="scientific">Cronartium quercuum f. sp. fusiforme G11</name>
    <dbReference type="NCBI Taxonomy" id="708437"/>
    <lineage>
        <taxon>Eukaryota</taxon>
        <taxon>Fungi</taxon>
        <taxon>Dikarya</taxon>
        <taxon>Basidiomycota</taxon>
        <taxon>Pucciniomycotina</taxon>
        <taxon>Pucciniomycetes</taxon>
        <taxon>Pucciniales</taxon>
        <taxon>Coleosporiaceae</taxon>
        <taxon>Cronartium</taxon>
    </lineage>
</organism>
<dbReference type="AlphaFoldDB" id="A0A9P6NBS1"/>
<evidence type="ECO:0000256" key="1">
    <source>
        <dbReference type="SAM" id="MobiDB-lite"/>
    </source>
</evidence>
<accession>A0A9P6NBS1</accession>
<feature type="compositionally biased region" description="Polar residues" evidence="1">
    <location>
        <begin position="27"/>
        <end position="44"/>
    </location>
</feature>
<feature type="region of interest" description="Disordered" evidence="1">
    <location>
        <begin position="27"/>
        <end position="50"/>
    </location>
</feature>
<dbReference type="Proteomes" id="UP000886653">
    <property type="component" value="Unassembled WGS sequence"/>
</dbReference>